<dbReference type="PANTHER" id="PTHR10556:SF35">
    <property type="entry name" value="3-OXO-5-ALPHA-STEROID 4-DEHYDROGENASE FAMILY PROTEIN"/>
    <property type="match status" value="1"/>
</dbReference>
<evidence type="ECO:0000256" key="1">
    <source>
        <dbReference type="ARBA" id="ARBA00004141"/>
    </source>
</evidence>
<keyword evidence="5 6" id="KW-0472">Membrane</keyword>
<dbReference type="Pfam" id="PF02544">
    <property type="entry name" value="Steroid_dh"/>
    <property type="match status" value="1"/>
</dbReference>
<keyword evidence="9" id="KW-1185">Reference proteome</keyword>
<name>A0AAQ3JZY7_9LILI</name>
<evidence type="ECO:0000313" key="8">
    <source>
        <dbReference type="EMBL" id="WOK99481.1"/>
    </source>
</evidence>
<reference evidence="8 9" key="1">
    <citation type="submission" date="2023-10" db="EMBL/GenBank/DDBJ databases">
        <title>Chromosome-scale genome assembly provides insights into flower coloration mechanisms of Canna indica.</title>
        <authorList>
            <person name="Li C."/>
        </authorList>
    </citation>
    <scope>NUCLEOTIDE SEQUENCE [LARGE SCALE GENOMIC DNA]</scope>
    <source>
        <tissue evidence="8">Flower</tissue>
    </source>
</reference>
<comment type="similarity">
    <text evidence="2">Belongs to the steroid 5-alpha reductase family.</text>
</comment>
<dbReference type="GO" id="GO:0016627">
    <property type="term" value="F:oxidoreductase activity, acting on the CH-CH group of donors"/>
    <property type="evidence" value="ECO:0007669"/>
    <property type="project" value="InterPro"/>
</dbReference>
<dbReference type="PROSITE" id="PS50244">
    <property type="entry name" value="S5A_REDUCTASE"/>
    <property type="match status" value="1"/>
</dbReference>
<evidence type="ECO:0000259" key="7">
    <source>
        <dbReference type="Pfam" id="PF02544"/>
    </source>
</evidence>
<evidence type="ECO:0000256" key="4">
    <source>
        <dbReference type="ARBA" id="ARBA00022989"/>
    </source>
</evidence>
<gene>
    <name evidence="8" type="ORF">Cni_G08193</name>
</gene>
<organism evidence="8 9">
    <name type="scientific">Canna indica</name>
    <name type="common">Indian-shot</name>
    <dbReference type="NCBI Taxonomy" id="4628"/>
    <lineage>
        <taxon>Eukaryota</taxon>
        <taxon>Viridiplantae</taxon>
        <taxon>Streptophyta</taxon>
        <taxon>Embryophyta</taxon>
        <taxon>Tracheophyta</taxon>
        <taxon>Spermatophyta</taxon>
        <taxon>Magnoliopsida</taxon>
        <taxon>Liliopsida</taxon>
        <taxon>Zingiberales</taxon>
        <taxon>Cannaceae</taxon>
        <taxon>Canna</taxon>
    </lineage>
</organism>
<dbReference type="Proteomes" id="UP001327560">
    <property type="component" value="Chromosome 2"/>
</dbReference>
<accession>A0AAQ3JZY7</accession>
<evidence type="ECO:0000256" key="3">
    <source>
        <dbReference type="ARBA" id="ARBA00022692"/>
    </source>
</evidence>
<evidence type="ECO:0000256" key="2">
    <source>
        <dbReference type="ARBA" id="ARBA00007742"/>
    </source>
</evidence>
<dbReference type="GO" id="GO:0016020">
    <property type="term" value="C:membrane"/>
    <property type="evidence" value="ECO:0007669"/>
    <property type="project" value="UniProtKB-SubCell"/>
</dbReference>
<feature type="transmembrane region" description="Helical" evidence="6">
    <location>
        <begin position="68"/>
        <end position="88"/>
    </location>
</feature>
<feature type="transmembrane region" description="Helical" evidence="6">
    <location>
        <begin position="222"/>
        <end position="242"/>
    </location>
</feature>
<feature type="domain" description="3-oxo-5-alpha-steroid 4-dehydrogenase C-terminal" evidence="7">
    <location>
        <begin position="138"/>
        <end position="266"/>
    </location>
</feature>
<dbReference type="GO" id="GO:0006629">
    <property type="term" value="P:lipid metabolic process"/>
    <property type="evidence" value="ECO:0007669"/>
    <property type="project" value="InterPro"/>
</dbReference>
<dbReference type="Gene3D" id="1.20.120.1630">
    <property type="match status" value="1"/>
</dbReference>
<keyword evidence="4 6" id="KW-1133">Transmembrane helix</keyword>
<proteinExistence type="inferred from homology"/>
<dbReference type="InterPro" id="IPR039357">
    <property type="entry name" value="SRD5A/TECR"/>
</dbReference>
<keyword evidence="3 6" id="KW-0812">Transmembrane</keyword>
<evidence type="ECO:0000256" key="6">
    <source>
        <dbReference type="SAM" id="Phobius"/>
    </source>
</evidence>
<dbReference type="PANTHER" id="PTHR10556">
    <property type="entry name" value="3-OXO-5-ALPHA-STEROID 4-DEHYDROGENASE"/>
    <property type="match status" value="1"/>
</dbReference>
<comment type="subcellular location">
    <subcellularLocation>
        <location evidence="1">Membrane</location>
        <topology evidence="1">Multi-pass membrane protein</topology>
    </subcellularLocation>
</comment>
<dbReference type="InterPro" id="IPR001104">
    <property type="entry name" value="3-oxo-5_a-steroid_4-DH_C"/>
</dbReference>
<evidence type="ECO:0000256" key="5">
    <source>
        <dbReference type="ARBA" id="ARBA00023136"/>
    </source>
</evidence>
<feature type="transmembrane region" description="Helical" evidence="6">
    <location>
        <begin position="126"/>
        <end position="145"/>
    </location>
</feature>
<dbReference type="FunFam" id="1.20.120.1630:FF:000017">
    <property type="entry name" value="3-oxo-5-alpha-steroid 4-dehydrogenase family protein"/>
    <property type="match status" value="1"/>
</dbReference>
<protein>
    <submittedName>
        <fullName evidence="8">3-oxo-5-alpha-steroid 4-dehydrogenase 2</fullName>
    </submittedName>
</protein>
<evidence type="ECO:0000313" key="9">
    <source>
        <dbReference type="Proteomes" id="UP001327560"/>
    </source>
</evidence>
<feature type="transmembrane region" description="Helical" evidence="6">
    <location>
        <begin position="157"/>
        <end position="174"/>
    </location>
</feature>
<dbReference type="AlphaFoldDB" id="A0AAQ3JZY7"/>
<feature type="transmembrane region" description="Helical" evidence="6">
    <location>
        <begin position="12"/>
        <end position="32"/>
    </location>
</feature>
<sequence>MSSMLGFLYPPSSAFITAMSVIHLISLAFIGISEVGGRHLQYSKFWNANKALGAAAKQIRISSRAGMLLLYTPALAAAAAAFCVPGAVTGERSLLVALALALHFFKRDFEVLFIHQFSGEIILDSAVLISFSYFISSVTIIYAQYLTQSMGEPAVDLKYAGVVIFLVGIFGNFYHHYLLSKLRKKGEKGYKIPEGGIFGLVICPHYLFEVIGWVGIALISQTVYAFSFVLGSTFYLMGRSYATRRWYLSKFENFPREVKAMIPFVF</sequence>
<dbReference type="EMBL" id="CP136891">
    <property type="protein sequence ID" value="WOK99481.1"/>
    <property type="molecule type" value="Genomic_DNA"/>
</dbReference>